<evidence type="ECO:0000313" key="2">
    <source>
        <dbReference type="EMBL" id="KKK58032.1"/>
    </source>
</evidence>
<dbReference type="EMBL" id="LAZR01064180">
    <property type="protein sequence ID" value="KKK58032.1"/>
    <property type="molecule type" value="Genomic_DNA"/>
</dbReference>
<name>A0A0F8WMD0_9ZZZZ</name>
<feature type="transmembrane region" description="Helical" evidence="1">
    <location>
        <begin position="30"/>
        <end position="52"/>
    </location>
</feature>
<keyword evidence="1" id="KW-1133">Transmembrane helix</keyword>
<protein>
    <submittedName>
        <fullName evidence="2">Uncharacterized protein</fullName>
    </submittedName>
</protein>
<keyword evidence="1" id="KW-0812">Transmembrane</keyword>
<reference evidence="2" key="1">
    <citation type="journal article" date="2015" name="Nature">
        <title>Complex archaea that bridge the gap between prokaryotes and eukaryotes.</title>
        <authorList>
            <person name="Spang A."/>
            <person name="Saw J.H."/>
            <person name="Jorgensen S.L."/>
            <person name="Zaremba-Niedzwiedzka K."/>
            <person name="Martijn J."/>
            <person name="Lind A.E."/>
            <person name="van Eijk R."/>
            <person name="Schleper C."/>
            <person name="Guy L."/>
            <person name="Ettema T.J."/>
        </authorList>
    </citation>
    <scope>NUCLEOTIDE SEQUENCE</scope>
</reference>
<proteinExistence type="predicted"/>
<organism evidence="2">
    <name type="scientific">marine sediment metagenome</name>
    <dbReference type="NCBI Taxonomy" id="412755"/>
    <lineage>
        <taxon>unclassified sequences</taxon>
        <taxon>metagenomes</taxon>
        <taxon>ecological metagenomes</taxon>
    </lineage>
</organism>
<keyword evidence="1" id="KW-0472">Membrane</keyword>
<evidence type="ECO:0000256" key="1">
    <source>
        <dbReference type="SAM" id="Phobius"/>
    </source>
</evidence>
<comment type="caution">
    <text evidence="2">The sequence shown here is derived from an EMBL/GenBank/DDBJ whole genome shotgun (WGS) entry which is preliminary data.</text>
</comment>
<gene>
    <name evidence="2" type="ORF">LCGC14_3048510</name>
</gene>
<sequence length="60" mass="6424">MGMTLPAEKGMDSRLQSTVKCGGIMKNTGIVVVIVLLWLGCFQLGQIIGQVFNGLISTVR</sequence>
<accession>A0A0F8WMD0</accession>
<dbReference type="AlphaFoldDB" id="A0A0F8WMD0"/>